<dbReference type="Pfam" id="PF06119">
    <property type="entry name" value="NIDO"/>
    <property type="match status" value="1"/>
</dbReference>
<evidence type="ECO:0000256" key="1">
    <source>
        <dbReference type="ARBA" id="ARBA00004498"/>
    </source>
</evidence>
<keyword evidence="6" id="KW-0325">Glycoprotein</keyword>
<sequence length="550" mass="62266">MRLKLLLTLLPFLYAQTQLFDFGGQTDDQVLKFSTDQRAVALDVPVVFLENPENEIYISSYGIVGMGNKLPDNIAPLQRLNRSAIAVYYAPTVEGNVYFRATSSDLRLLDRLTKYIHQTFADSSEFTALQGIIVTWEGMQNKEKDGPAIFQHQIALPIPIGISVLMDVIYLLMIEDVHFVSVQVSTIFFLVVSYYHLIFECNVCHKMRDIQIFRDYSPGYCCVCKSGYYGNGKECLKKGDPQRISGSFEGVINGKAIERTDLHTFITASDGNAYTAVSKIPTDLGHPFLLLNSIGSVMGWLFAEVHSPAVYNGFQLTGGLFNRTVTLHIGDRYYVTIKQQFSGRDIYHYFKASVRYFFDNYLPSYYLFILVLTGFVRSYTGMDVLVKEHGQTTTMRMTVDQQIQFNECPFRNFDKESTVSLHVKRVHVTYDGVDGIVRYGSRNYVHHVNSQVPEAAPPAGSYFDRKQHGQTQQQSSSPVQMTNDDICGTGRHVCTLPNMRCRPVEHSYRCECLPGYQASRDDSSSIGWNCQGKPSSLYPPNDMLEAIDYL</sequence>
<dbReference type="Pfam" id="PF07474">
    <property type="entry name" value="G2F"/>
    <property type="match status" value="1"/>
</dbReference>
<dbReference type="CDD" id="cd00054">
    <property type="entry name" value="EGF_CA"/>
    <property type="match status" value="1"/>
</dbReference>
<feature type="domain" description="Nidogen G2 beta-barrel" evidence="10">
    <location>
        <begin position="240"/>
        <end position="455"/>
    </location>
</feature>
<organism evidence="11 12">
    <name type="scientific">Heterorhabditis bacteriophora</name>
    <name type="common">Entomopathogenic nematode worm</name>
    <dbReference type="NCBI Taxonomy" id="37862"/>
    <lineage>
        <taxon>Eukaryota</taxon>
        <taxon>Metazoa</taxon>
        <taxon>Ecdysozoa</taxon>
        <taxon>Nematoda</taxon>
        <taxon>Chromadorea</taxon>
        <taxon>Rhabditida</taxon>
        <taxon>Rhabditina</taxon>
        <taxon>Rhabditomorpha</taxon>
        <taxon>Strongyloidea</taxon>
        <taxon>Heterorhabditidae</taxon>
        <taxon>Heterorhabditis</taxon>
    </lineage>
</organism>
<keyword evidence="8" id="KW-0472">Membrane</keyword>
<evidence type="ECO:0000256" key="7">
    <source>
        <dbReference type="SAM" id="MobiDB-lite"/>
    </source>
</evidence>
<dbReference type="WBParaSite" id="Hba_18449">
    <property type="protein sequence ID" value="Hba_18449"/>
    <property type="gene ID" value="Hba_18449"/>
</dbReference>
<dbReference type="SUPFAM" id="SSF54511">
    <property type="entry name" value="GFP-like"/>
    <property type="match status" value="1"/>
</dbReference>
<dbReference type="AlphaFoldDB" id="A0A1I7XL50"/>
<evidence type="ECO:0000256" key="8">
    <source>
        <dbReference type="SAM" id="Phobius"/>
    </source>
</evidence>
<keyword evidence="8" id="KW-0812">Transmembrane</keyword>
<feature type="chain" id="PRO_5012791645" evidence="9">
    <location>
        <begin position="16"/>
        <end position="550"/>
    </location>
</feature>
<keyword evidence="3" id="KW-0272">Extracellular matrix</keyword>
<dbReference type="InterPro" id="IPR006605">
    <property type="entry name" value="G2_nidogen/fibulin_G2F"/>
</dbReference>
<dbReference type="Proteomes" id="UP000095283">
    <property type="component" value="Unplaced"/>
</dbReference>
<keyword evidence="5" id="KW-0106">Calcium</keyword>
<dbReference type="Gene3D" id="2.40.155.10">
    <property type="entry name" value="Green fluorescent protein"/>
    <property type="match status" value="1"/>
</dbReference>
<evidence type="ECO:0000256" key="2">
    <source>
        <dbReference type="ARBA" id="ARBA00022525"/>
    </source>
</evidence>
<keyword evidence="2" id="KW-0964">Secreted</keyword>
<feature type="transmembrane region" description="Helical" evidence="8">
    <location>
        <begin position="179"/>
        <end position="198"/>
    </location>
</feature>
<dbReference type="PROSITE" id="PS50993">
    <property type="entry name" value="NIDOGEN_G2"/>
    <property type="match status" value="1"/>
</dbReference>
<feature type="signal peptide" evidence="9">
    <location>
        <begin position="1"/>
        <end position="15"/>
    </location>
</feature>
<evidence type="ECO:0000256" key="5">
    <source>
        <dbReference type="ARBA" id="ARBA00022837"/>
    </source>
</evidence>
<comment type="subcellular location">
    <subcellularLocation>
        <location evidence="1">Secreted</location>
        <location evidence="1">Extracellular space</location>
        <location evidence="1">Extracellular matrix</location>
    </subcellularLocation>
</comment>
<evidence type="ECO:0000256" key="3">
    <source>
        <dbReference type="ARBA" id="ARBA00022530"/>
    </source>
</evidence>
<dbReference type="SMART" id="SM00682">
    <property type="entry name" value="G2F"/>
    <property type="match status" value="1"/>
</dbReference>
<evidence type="ECO:0000256" key="4">
    <source>
        <dbReference type="ARBA" id="ARBA00022729"/>
    </source>
</evidence>
<proteinExistence type="predicted"/>
<keyword evidence="8" id="KW-1133">Transmembrane helix</keyword>
<dbReference type="InterPro" id="IPR009017">
    <property type="entry name" value="GFP"/>
</dbReference>
<reference evidence="12" key="1">
    <citation type="submission" date="2016-11" db="UniProtKB">
        <authorList>
            <consortium name="WormBaseParasite"/>
        </authorList>
    </citation>
    <scope>IDENTIFICATION</scope>
</reference>
<evidence type="ECO:0000256" key="6">
    <source>
        <dbReference type="ARBA" id="ARBA00023180"/>
    </source>
</evidence>
<keyword evidence="4 9" id="KW-0732">Signal</keyword>
<dbReference type="InterPro" id="IPR003886">
    <property type="entry name" value="NIDO_dom"/>
</dbReference>
<keyword evidence="11" id="KW-1185">Reference proteome</keyword>
<evidence type="ECO:0000256" key="9">
    <source>
        <dbReference type="SAM" id="SignalP"/>
    </source>
</evidence>
<feature type="region of interest" description="Disordered" evidence="7">
    <location>
        <begin position="456"/>
        <end position="481"/>
    </location>
</feature>
<feature type="compositionally biased region" description="Polar residues" evidence="7">
    <location>
        <begin position="469"/>
        <end position="481"/>
    </location>
</feature>
<evidence type="ECO:0000313" key="11">
    <source>
        <dbReference type="Proteomes" id="UP000095283"/>
    </source>
</evidence>
<evidence type="ECO:0000259" key="10">
    <source>
        <dbReference type="PROSITE" id="PS50993"/>
    </source>
</evidence>
<accession>A0A1I7XL50</accession>
<dbReference type="Gene3D" id="2.10.25.10">
    <property type="entry name" value="Laminin"/>
    <property type="match status" value="1"/>
</dbReference>
<evidence type="ECO:0000313" key="12">
    <source>
        <dbReference type="WBParaSite" id="Hba_18449"/>
    </source>
</evidence>
<dbReference type="GO" id="GO:0007160">
    <property type="term" value="P:cell-matrix adhesion"/>
    <property type="evidence" value="ECO:0007669"/>
    <property type="project" value="InterPro"/>
</dbReference>
<protein>
    <submittedName>
        <fullName evidence="12">Nidogen G2 beta-barrel domain-containing protein</fullName>
    </submittedName>
</protein>
<name>A0A1I7XL50_HETBA</name>